<evidence type="ECO:0000313" key="5">
    <source>
        <dbReference type="Proteomes" id="UP000030302"/>
    </source>
</evidence>
<dbReference type="InterPro" id="IPR033645">
    <property type="entry name" value="VirB9/CagX/TrbG_C"/>
</dbReference>
<feature type="signal peptide" evidence="3">
    <location>
        <begin position="1"/>
        <end position="26"/>
    </location>
</feature>
<dbReference type="InterPro" id="IPR010258">
    <property type="entry name" value="Conjugal_tfr_TrbG/VirB9/CagX"/>
</dbReference>
<dbReference type="InterPro" id="IPR014148">
    <property type="entry name" value="VirB9"/>
</dbReference>
<evidence type="ECO:0000256" key="2">
    <source>
        <dbReference type="ARBA" id="ARBA00022729"/>
    </source>
</evidence>
<dbReference type="EMBL" id="CP009963">
    <property type="protein sequence ID" value="AIY44192.1"/>
    <property type="molecule type" value="Genomic_DNA"/>
</dbReference>
<evidence type="ECO:0000256" key="1">
    <source>
        <dbReference type="ARBA" id="ARBA00006135"/>
    </source>
</evidence>
<keyword evidence="5" id="KW-1185">Reference proteome</keyword>
<evidence type="ECO:0000256" key="3">
    <source>
        <dbReference type="SAM" id="SignalP"/>
    </source>
</evidence>
<dbReference type="InterPro" id="IPR038161">
    <property type="entry name" value="VirB9/CagX/TrbG_C_sf"/>
</dbReference>
<organism evidence="4 5">
    <name type="scientific">Collimonas arenae</name>
    <dbReference type="NCBI Taxonomy" id="279058"/>
    <lineage>
        <taxon>Bacteria</taxon>
        <taxon>Pseudomonadati</taxon>
        <taxon>Pseudomonadota</taxon>
        <taxon>Betaproteobacteria</taxon>
        <taxon>Burkholderiales</taxon>
        <taxon>Oxalobacteraceae</taxon>
        <taxon>Collimonas</taxon>
    </lineage>
</organism>
<dbReference type="RefSeq" id="WP_040126123.1">
    <property type="nucleotide sequence ID" value="NZ_CP009963.1"/>
</dbReference>
<dbReference type="AlphaFoldDB" id="A0A0A1FML3"/>
<dbReference type="CDD" id="cd06911">
    <property type="entry name" value="VirB9_CagX_TrbG"/>
    <property type="match status" value="1"/>
</dbReference>
<reference evidence="5" key="1">
    <citation type="journal article" date="2014" name="Soil Biol. Biochem.">
        <title>Structure and function of bacterial communities in ageing soils: Insights from the Mendocino ecological staircase.</title>
        <authorList>
            <person name="Uroz S."/>
            <person name="Tech J.J."/>
            <person name="Sawaya N.A."/>
            <person name="Frey-Klett P."/>
            <person name="Leveau J.H.J."/>
        </authorList>
    </citation>
    <scope>NUCLEOTIDE SEQUENCE [LARGE SCALE GENOMIC DNA]</scope>
    <source>
        <strain evidence="5">Cal35</strain>
        <plasmid evidence="5">unnamed</plasmid>
    </source>
</reference>
<sequence length="264" mass="28786">MKKNTLSIAAATIAGASMFSALPAHAAKTPNSLVSDQRIKQVAYDANQVYEIVGTYGYQTTIELAPDEVIKVRTIGDSIAWQTVISGSRVFVKPVEPNAATNMTLVTNKRTYFFKLNSSSKQGDITFLVRFIYPNANSVDVVSNAVQSQSNDRTTKGFDPAKTNSHYFAAGDKTTIPLKSVFDDGEFTWFLFEKNSEKPGIYIVGSDGKESVVNTRRDGEYLVVERLGHMFTLRNGDAHLCVENIAINAKKLASSASDLKGGGH</sequence>
<keyword evidence="2 3" id="KW-0732">Signal</keyword>
<dbReference type="KEGG" id="care:LT85_p013"/>
<evidence type="ECO:0008006" key="6">
    <source>
        <dbReference type="Google" id="ProtNLM"/>
    </source>
</evidence>
<accession>A0A0A1FML3</accession>
<geneLocation type="plasmid" evidence="4 5">
    <name>unnamed</name>
</geneLocation>
<dbReference type="Gene3D" id="2.60.40.2500">
    <property type="match status" value="1"/>
</dbReference>
<keyword evidence="4" id="KW-0614">Plasmid</keyword>
<dbReference type="Pfam" id="PF03524">
    <property type="entry name" value="CagX"/>
    <property type="match status" value="1"/>
</dbReference>
<comment type="similarity">
    <text evidence="1">Belongs to the TrbG/VirB9 family.</text>
</comment>
<proteinExistence type="inferred from homology"/>
<dbReference type="HOGENOM" id="CLU_058585_3_0_4"/>
<dbReference type="Proteomes" id="UP000030302">
    <property type="component" value="Plasmid unnamed"/>
</dbReference>
<feature type="chain" id="PRO_5001974462" description="Type IV secretion system protein VirB9" evidence="3">
    <location>
        <begin position="27"/>
        <end position="264"/>
    </location>
</feature>
<dbReference type="OrthoDB" id="9773431at2"/>
<name>A0A0A1FML3_9BURK</name>
<evidence type="ECO:0000313" key="4">
    <source>
        <dbReference type="EMBL" id="AIY44192.1"/>
    </source>
</evidence>
<gene>
    <name evidence="4" type="primary">virB9</name>
    <name evidence="4" type="ORF">LT85_p013</name>
</gene>
<dbReference type="NCBIfam" id="TIGR02781">
    <property type="entry name" value="VirB9"/>
    <property type="match status" value="1"/>
</dbReference>
<protein>
    <recommendedName>
        <fullName evidence="6">Type IV secretion system protein VirB9</fullName>
    </recommendedName>
</protein>